<evidence type="ECO:0000313" key="1">
    <source>
        <dbReference type="EMBL" id="KAB1206038.1"/>
    </source>
</evidence>
<dbReference type="EMBL" id="RXIC02000025">
    <property type="protein sequence ID" value="KAB1206038.1"/>
    <property type="molecule type" value="Genomic_DNA"/>
</dbReference>
<name>A0A6A1V038_9ROSI</name>
<reference evidence="2" key="3">
    <citation type="submission" date="2019-09" db="EMBL/GenBank/DDBJ databases">
        <authorList>
            <person name="Gao Z."/>
        </authorList>
    </citation>
    <scope>NUCLEOTIDE SEQUENCE</scope>
    <source>
        <tissue evidence="2">Leaves</tissue>
    </source>
</reference>
<reference evidence="2 3" key="2">
    <citation type="journal article" date="2019" name="Plant Biotechnol. J.">
        <title>The red bayberry genome and genetic basis of sex determination.</title>
        <authorList>
            <person name="Jia H.M."/>
            <person name="Jia H.J."/>
            <person name="Cai Q.L."/>
            <person name="Wang Y."/>
            <person name="Zhao H.B."/>
            <person name="Yang W.F."/>
            <person name="Wang G.Y."/>
            <person name="Li Y.H."/>
            <person name="Zhan D.L."/>
            <person name="Shen Y.T."/>
            <person name="Niu Q.F."/>
            <person name="Chang L."/>
            <person name="Qiu J."/>
            <person name="Zhao L."/>
            <person name="Xie H.B."/>
            <person name="Fu W.Y."/>
            <person name="Jin J."/>
            <person name="Li X.W."/>
            <person name="Jiao Y."/>
            <person name="Zhou C.C."/>
            <person name="Tu T."/>
            <person name="Chai C.Y."/>
            <person name="Gao J.L."/>
            <person name="Fan L.J."/>
            <person name="van de Weg E."/>
            <person name="Wang J.Y."/>
            <person name="Gao Z.S."/>
        </authorList>
    </citation>
    <scope>NUCLEOTIDE SEQUENCE [LARGE SCALE GENOMIC DNA]</scope>
    <source>
        <tissue evidence="2">Leaves</tissue>
    </source>
</reference>
<sequence>MCYYSVEVSLKIAYTKGNFGLRFFGCVNHKFGRSCKFFRWYDPLMCCHGRRVLRHLREKHERVNMEATSSVATEQNIASKHTLLVLEVTQLRREMESIKSKHQ</sequence>
<dbReference type="AlphaFoldDB" id="A0A6A1V038"/>
<dbReference type="EMBL" id="RXIC02000025">
    <property type="protein sequence ID" value="KAB1206044.1"/>
    <property type="molecule type" value="Genomic_DNA"/>
</dbReference>
<evidence type="ECO:0000313" key="2">
    <source>
        <dbReference type="EMBL" id="KAB1206044.1"/>
    </source>
</evidence>
<comment type="caution">
    <text evidence="2">The sequence shown here is derived from an EMBL/GenBank/DDBJ whole genome shotgun (WGS) entry which is preliminary data.</text>
</comment>
<gene>
    <name evidence="1" type="ORF">CJ030_MR7G009267</name>
    <name evidence="2" type="ORF">CJ030_MR7G009273</name>
</gene>
<keyword evidence="3" id="KW-1185">Reference proteome</keyword>
<protein>
    <recommendedName>
        <fullName evidence="4">Zinc finger GRF-type domain-containing protein</fullName>
    </recommendedName>
</protein>
<accession>A0A6A1V038</accession>
<evidence type="ECO:0008006" key="4">
    <source>
        <dbReference type="Google" id="ProtNLM"/>
    </source>
</evidence>
<dbReference type="Proteomes" id="UP000516437">
    <property type="component" value="Chromosome 7"/>
</dbReference>
<dbReference type="OrthoDB" id="1305981at2759"/>
<organism evidence="2 3">
    <name type="scientific">Morella rubra</name>
    <name type="common">Chinese bayberry</name>
    <dbReference type="NCBI Taxonomy" id="262757"/>
    <lineage>
        <taxon>Eukaryota</taxon>
        <taxon>Viridiplantae</taxon>
        <taxon>Streptophyta</taxon>
        <taxon>Embryophyta</taxon>
        <taxon>Tracheophyta</taxon>
        <taxon>Spermatophyta</taxon>
        <taxon>Magnoliopsida</taxon>
        <taxon>eudicotyledons</taxon>
        <taxon>Gunneridae</taxon>
        <taxon>Pentapetalae</taxon>
        <taxon>rosids</taxon>
        <taxon>fabids</taxon>
        <taxon>Fagales</taxon>
        <taxon>Myricaceae</taxon>
        <taxon>Morella</taxon>
    </lineage>
</organism>
<evidence type="ECO:0000313" key="3">
    <source>
        <dbReference type="Proteomes" id="UP000516437"/>
    </source>
</evidence>
<proteinExistence type="predicted"/>
<reference evidence="2" key="1">
    <citation type="submission" date="2018-07" db="EMBL/GenBank/DDBJ databases">
        <authorList>
            <person name="Gao Z.-S."/>
            <person name="Jia H.-M."/>
            <person name="Jia H.-J."/>
            <person name="Cai Q.-L."/>
            <person name="Wang Y."/>
            <person name="Zhao H.-B."/>
        </authorList>
    </citation>
    <scope>NUCLEOTIDE SEQUENCE</scope>
    <source>
        <tissue evidence="2">Leaves</tissue>
    </source>
</reference>